<dbReference type="GO" id="GO:0006508">
    <property type="term" value="P:proteolysis"/>
    <property type="evidence" value="ECO:0007669"/>
    <property type="project" value="UniProtKB-KW"/>
</dbReference>
<organism evidence="7 8">
    <name type="scientific">Clonostachys rhizophaga</name>
    <dbReference type="NCBI Taxonomy" id="160324"/>
    <lineage>
        <taxon>Eukaryota</taxon>
        <taxon>Fungi</taxon>
        <taxon>Dikarya</taxon>
        <taxon>Ascomycota</taxon>
        <taxon>Pezizomycotina</taxon>
        <taxon>Sordariomycetes</taxon>
        <taxon>Hypocreomycetidae</taxon>
        <taxon>Hypocreales</taxon>
        <taxon>Bionectriaceae</taxon>
        <taxon>Clonostachys</taxon>
    </lineage>
</organism>
<gene>
    <name evidence="7" type="ORF">CRHIZ90672A_00015329</name>
</gene>
<dbReference type="Pfam" id="PF00877">
    <property type="entry name" value="NLPC_P60"/>
    <property type="match status" value="1"/>
</dbReference>
<dbReference type="PROSITE" id="PS51935">
    <property type="entry name" value="NLPC_P60"/>
    <property type="match status" value="1"/>
</dbReference>
<keyword evidence="4" id="KW-0788">Thiol protease</keyword>
<evidence type="ECO:0000259" key="6">
    <source>
        <dbReference type="PROSITE" id="PS51935"/>
    </source>
</evidence>
<evidence type="ECO:0000256" key="5">
    <source>
        <dbReference type="SAM" id="SignalP"/>
    </source>
</evidence>
<keyword evidence="3" id="KW-0378">Hydrolase</keyword>
<dbReference type="Gene3D" id="2.30.30.40">
    <property type="entry name" value="SH3 Domains"/>
    <property type="match status" value="2"/>
</dbReference>
<reference evidence="7" key="1">
    <citation type="submission" date="2021-10" db="EMBL/GenBank/DDBJ databases">
        <authorList>
            <person name="Piombo E."/>
        </authorList>
    </citation>
    <scope>NUCLEOTIDE SEQUENCE</scope>
</reference>
<sequence length="347" mass="37816">MTSCYSLTSIGIVGLLLIQAVTAIPHAWSRSGDSEVSKFGFVNVSVSTVWKDQSKPRAVDAPALSSPVRVQEWLDSMTVDQFKDLSAKSRTETQVLYGSWVIITETQGDWYKIAVPDQPVPTTKPQIGYPGWVPSSHVSVDDDYYGTLQQTQPFAQVTRPKIAPLFRDAQLSDKIMDIAFNTRLPLITQLSNATQVAIPGGIAYLNRADVATYKHSSDIPSPPGQDIVETGRLFTGLPYLWGGTSGFAFDCSGFTYTVYNSHGIVIPRDSGPQAQSALGIKVEVLHLKAGDLLFYARNTTSASTIYHVAMYAGNGTMLEAYSSGVPLRLTAARLETDYWGAKRFIGS</sequence>
<keyword evidence="8" id="KW-1185">Reference proteome</keyword>
<dbReference type="Proteomes" id="UP000696573">
    <property type="component" value="Unassembled WGS sequence"/>
</dbReference>
<evidence type="ECO:0000256" key="1">
    <source>
        <dbReference type="ARBA" id="ARBA00007074"/>
    </source>
</evidence>
<name>A0A9N9VYC8_9HYPO</name>
<dbReference type="EMBL" id="CABFNQ020000766">
    <property type="protein sequence ID" value="CAH0042236.1"/>
    <property type="molecule type" value="Genomic_DNA"/>
</dbReference>
<dbReference type="PANTHER" id="PTHR47053">
    <property type="entry name" value="MUREIN DD-ENDOPEPTIDASE MEPH-RELATED"/>
    <property type="match status" value="1"/>
</dbReference>
<comment type="caution">
    <text evidence="7">The sequence shown here is derived from an EMBL/GenBank/DDBJ whole genome shotgun (WGS) entry which is preliminary data.</text>
</comment>
<keyword evidence="2" id="KW-0645">Protease</keyword>
<evidence type="ECO:0000256" key="3">
    <source>
        <dbReference type="ARBA" id="ARBA00022801"/>
    </source>
</evidence>
<dbReference type="InterPro" id="IPR051202">
    <property type="entry name" value="Peptidase_C40"/>
</dbReference>
<dbReference type="SUPFAM" id="SSF54001">
    <property type="entry name" value="Cysteine proteinases"/>
    <property type="match status" value="1"/>
</dbReference>
<proteinExistence type="inferred from homology"/>
<dbReference type="GO" id="GO:0008234">
    <property type="term" value="F:cysteine-type peptidase activity"/>
    <property type="evidence" value="ECO:0007669"/>
    <property type="project" value="UniProtKB-KW"/>
</dbReference>
<dbReference type="Pfam" id="PF23795">
    <property type="entry name" value="SH3_YKFC_2nd"/>
    <property type="match status" value="1"/>
</dbReference>
<comment type="similarity">
    <text evidence="1">Belongs to the peptidase C40 family.</text>
</comment>
<evidence type="ECO:0000256" key="2">
    <source>
        <dbReference type="ARBA" id="ARBA00022670"/>
    </source>
</evidence>
<dbReference type="OrthoDB" id="2251794at2759"/>
<evidence type="ECO:0000313" key="8">
    <source>
        <dbReference type="Proteomes" id="UP000696573"/>
    </source>
</evidence>
<evidence type="ECO:0000313" key="7">
    <source>
        <dbReference type="EMBL" id="CAH0042236.1"/>
    </source>
</evidence>
<dbReference type="Gene3D" id="3.90.1720.10">
    <property type="entry name" value="endopeptidase domain like (from Nostoc punctiforme)"/>
    <property type="match status" value="1"/>
</dbReference>
<feature type="chain" id="PRO_5040280149" description="NlpC/P60 domain-containing protein" evidence="5">
    <location>
        <begin position="24"/>
        <end position="347"/>
    </location>
</feature>
<accession>A0A9N9VYC8</accession>
<dbReference type="InterPro" id="IPR000064">
    <property type="entry name" value="NLP_P60_dom"/>
</dbReference>
<dbReference type="AlphaFoldDB" id="A0A9N9VYC8"/>
<dbReference type="InterPro" id="IPR038765">
    <property type="entry name" value="Papain-like_cys_pep_sf"/>
</dbReference>
<protein>
    <recommendedName>
        <fullName evidence="6">NlpC/P60 domain-containing protein</fullName>
    </recommendedName>
</protein>
<dbReference type="PANTHER" id="PTHR47053:SF3">
    <property type="entry name" value="GAMMA-D-GLUTAMYL-L-LYSINE DIPEPTIDYL-PEPTIDASE"/>
    <property type="match status" value="1"/>
</dbReference>
<keyword evidence="5" id="KW-0732">Signal</keyword>
<feature type="domain" description="NlpC/P60" evidence="6">
    <location>
        <begin position="221"/>
        <end position="347"/>
    </location>
</feature>
<feature type="signal peptide" evidence="5">
    <location>
        <begin position="1"/>
        <end position="23"/>
    </location>
</feature>
<evidence type="ECO:0000256" key="4">
    <source>
        <dbReference type="ARBA" id="ARBA00022807"/>
    </source>
</evidence>
<dbReference type="InterPro" id="IPR057812">
    <property type="entry name" value="SH3_YKFC_2nd"/>
</dbReference>